<evidence type="ECO:0000256" key="4">
    <source>
        <dbReference type="ARBA" id="ARBA00022912"/>
    </source>
</evidence>
<comment type="caution">
    <text evidence="7">The sequence shown here is derived from an EMBL/GenBank/DDBJ whole genome shotgun (WGS) entry which is preliminary data.</text>
</comment>
<evidence type="ECO:0000313" key="8">
    <source>
        <dbReference type="Proteomes" id="UP001208570"/>
    </source>
</evidence>
<dbReference type="GO" id="GO:0005737">
    <property type="term" value="C:cytoplasm"/>
    <property type="evidence" value="ECO:0007669"/>
    <property type="project" value="TreeGrafter"/>
</dbReference>
<dbReference type="PROSITE" id="PS50054">
    <property type="entry name" value="TYR_PHOSPHATASE_DUAL"/>
    <property type="match status" value="1"/>
</dbReference>
<feature type="domain" description="Tyrosine-protein phosphatase" evidence="5">
    <location>
        <begin position="57"/>
        <end position="207"/>
    </location>
</feature>
<keyword evidence="4" id="KW-0904">Protein phosphatase</keyword>
<dbReference type="Gene3D" id="3.90.190.10">
    <property type="entry name" value="Protein tyrosine phosphatase superfamily"/>
    <property type="match status" value="1"/>
</dbReference>
<dbReference type="PRINTS" id="PR01908">
    <property type="entry name" value="ADSPHPHTASE"/>
</dbReference>
<evidence type="ECO:0000256" key="1">
    <source>
        <dbReference type="ARBA" id="ARBA00008601"/>
    </source>
</evidence>
<dbReference type="EMBL" id="JAODUP010000010">
    <property type="protein sequence ID" value="KAK2169371.1"/>
    <property type="molecule type" value="Genomic_DNA"/>
</dbReference>
<dbReference type="GO" id="GO:0017017">
    <property type="term" value="F:MAP kinase tyrosine/serine/threonine phosphatase activity"/>
    <property type="evidence" value="ECO:0007669"/>
    <property type="project" value="TreeGrafter"/>
</dbReference>
<name>A0AAD9KDR6_9ANNE</name>
<gene>
    <name evidence="7" type="ORF">LSH36_10g00025</name>
</gene>
<evidence type="ECO:0000259" key="5">
    <source>
        <dbReference type="PROSITE" id="PS50054"/>
    </source>
</evidence>
<dbReference type="SUPFAM" id="SSF52799">
    <property type="entry name" value="(Phosphotyrosine protein) phosphatases II"/>
    <property type="match status" value="1"/>
</dbReference>
<dbReference type="SMART" id="SM00195">
    <property type="entry name" value="DSPc"/>
    <property type="match status" value="1"/>
</dbReference>
<accession>A0AAD9KDR6</accession>
<proteinExistence type="inferred from homology"/>
<sequence>MIGSRSPPIGYRQVPGHAMYDDPDKMAIKEEAMSRCYEQIQSVLRVQDPVPGFSSKGPALITNYLYLGDFGDAASLGLLSELGITHLLNCAGVASNGGYFRPPLGGGASPRCYKQLEALDREDYDMLSHFDEACQYIDEARSSRGKVLVYCMRGVNRSAAICVAYLMARDNADLCAAVTEVAFARGQVLTNPGFQRQLVEFAAKHNRLPVGDE</sequence>
<evidence type="ECO:0000313" key="7">
    <source>
        <dbReference type="EMBL" id="KAK2169371.1"/>
    </source>
</evidence>
<evidence type="ECO:0000256" key="2">
    <source>
        <dbReference type="ARBA" id="ARBA00013064"/>
    </source>
</evidence>
<dbReference type="GO" id="GO:0008330">
    <property type="term" value="F:protein tyrosine/threonine phosphatase activity"/>
    <property type="evidence" value="ECO:0007669"/>
    <property type="project" value="TreeGrafter"/>
</dbReference>
<dbReference type="InterPro" id="IPR000387">
    <property type="entry name" value="Tyr_Pase_dom"/>
</dbReference>
<dbReference type="Pfam" id="PF00782">
    <property type="entry name" value="DSPc"/>
    <property type="match status" value="1"/>
</dbReference>
<dbReference type="AlphaFoldDB" id="A0AAD9KDR6"/>
<protein>
    <recommendedName>
        <fullName evidence="2">protein-tyrosine-phosphatase</fullName>
        <ecNumber evidence="2">3.1.3.48</ecNumber>
    </recommendedName>
</protein>
<evidence type="ECO:0000259" key="6">
    <source>
        <dbReference type="PROSITE" id="PS50056"/>
    </source>
</evidence>
<dbReference type="Proteomes" id="UP001208570">
    <property type="component" value="Unassembled WGS sequence"/>
</dbReference>
<dbReference type="PROSITE" id="PS50056">
    <property type="entry name" value="TYR_PHOSPHATASE_2"/>
    <property type="match status" value="1"/>
</dbReference>
<dbReference type="PANTHER" id="PTHR10159:SF519">
    <property type="entry name" value="DUAL SPECIFICITY PROTEIN PHOSPHATASE MPK3"/>
    <property type="match status" value="1"/>
</dbReference>
<feature type="domain" description="Tyrosine specific protein phosphatases" evidence="6">
    <location>
        <begin position="128"/>
        <end position="192"/>
    </location>
</feature>
<keyword evidence="3" id="KW-0378">Hydrolase</keyword>
<dbReference type="InterPro" id="IPR020422">
    <property type="entry name" value="TYR_PHOSPHATASE_DUAL_dom"/>
</dbReference>
<dbReference type="InterPro" id="IPR029021">
    <property type="entry name" value="Prot-tyrosine_phosphatase-like"/>
</dbReference>
<organism evidence="7 8">
    <name type="scientific">Paralvinella palmiformis</name>
    <dbReference type="NCBI Taxonomy" id="53620"/>
    <lineage>
        <taxon>Eukaryota</taxon>
        <taxon>Metazoa</taxon>
        <taxon>Spiralia</taxon>
        <taxon>Lophotrochozoa</taxon>
        <taxon>Annelida</taxon>
        <taxon>Polychaeta</taxon>
        <taxon>Sedentaria</taxon>
        <taxon>Canalipalpata</taxon>
        <taxon>Terebellida</taxon>
        <taxon>Terebelliformia</taxon>
        <taxon>Alvinellidae</taxon>
        <taxon>Paralvinella</taxon>
    </lineage>
</organism>
<evidence type="ECO:0000256" key="3">
    <source>
        <dbReference type="ARBA" id="ARBA00022801"/>
    </source>
</evidence>
<comment type="similarity">
    <text evidence="1">Belongs to the protein-tyrosine phosphatase family. Non-receptor class dual specificity subfamily.</text>
</comment>
<dbReference type="EC" id="3.1.3.48" evidence="2"/>
<dbReference type="InterPro" id="IPR000340">
    <property type="entry name" value="Dual-sp_phosphatase_cat-dom"/>
</dbReference>
<reference evidence="7" key="1">
    <citation type="journal article" date="2023" name="Mol. Biol. Evol.">
        <title>Third-Generation Sequencing Reveals the Adaptive Role of the Epigenome in Three Deep-Sea Polychaetes.</title>
        <authorList>
            <person name="Perez M."/>
            <person name="Aroh O."/>
            <person name="Sun Y."/>
            <person name="Lan Y."/>
            <person name="Juniper S.K."/>
            <person name="Young C.R."/>
            <person name="Angers B."/>
            <person name="Qian P.Y."/>
        </authorList>
    </citation>
    <scope>NUCLEOTIDE SEQUENCE</scope>
    <source>
        <strain evidence="7">P08H-3</strain>
    </source>
</reference>
<dbReference type="GO" id="GO:0043409">
    <property type="term" value="P:negative regulation of MAPK cascade"/>
    <property type="evidence" value="ECO:0007669"/>
    <property type="project" value="TreeGrafter"/>
</dbReference>
<dbReference type="CDD" id="cd14498">
    <property type="entry name" value="DSP"/>
    <property type="match status" value="1"/>
</dbReference>
<dbReference type="GO" id="GO:0033550">
    <property type="term" value="F:MAP kinase tyrosine phosphatase activity"/>
    <property type="evidence" value="ECO:0007669"/>
    <property type="project" value="TreeGrafter"/>
</dbReference>
<dbReference type="PANTHER" id="PTHR10159">
    <property type="entry name" value="DUAL SPECIFICITY PROTEIN PHOSPHATASE"/>
    <property type="match status" value="1"/>
</dbReference>
<keyword evidence="8" id="KW-1185">Reference proteome</keyword>